<evidence type="ECO:0000256" key="1">
    <source>
        <dbReference type="SAM" id="Coils"/>
    </source>
</evidence>
<keyword evidence="4" id="KW-1185">Reference proteome</keyword>
<feature type="non-terminal residue" evidence="3">
    <location>
        <position position="1"/>
    </location>
</feature>
<name>A0A392MHP1_9FABA</name>
<comment type="caution">
    <text evidence="3">The sequence shown here is derived from an EMBL/GenBank/DDBJ whole genome shotgun (WGS) entry which is preliminary data.</text>
</comment>
<feature type="region of interest" description="Disordered" evidence="2">
    <location>
        <begin position="1"/>
        <end position="60"/>
    </location>
</feature>
<dbReference type="EMBL" id="LXQA010011021">
    <property type="protein sequence ID" value="MCH86831.1"/>
    <property type="molecule type" value="Genomic_DNA"/>
</dbReference>
<sequence>TKELLFTPDPEKIIRENRNARKLALQQSQQTHKPWDPRPMGDDQMKGNAQSTNPNTNDTRRNVFTGMQGNKECGASPWDPIYQFFEECKKERGPVDVELRYRQNIVVAELAQKILRSEIEQCEEVASKLKKPSQVEGLLIKIAHSFVEDINKIRIAALDQDAKIKSLEHQVEQLTNLIETLEERAKRNDKEECASLDSKLKRWIGKFRKVKPKQTTKREKCFRIQLREQGIVEPPVRVTAPIFDQPDVGEDTIEAFQTARTLTRWQDKQKLRMKNMLWGRKRSTGHKRAGKNTKLTYIIQMKSRIREKHQKRIVRGYMNSRAWSLLIKERTEWCRYCADGNYAKCKRKGVEGETQGDDKRTYPPQWRGKCFKLMRR</sequence>
<feature type="coiled-coil region" evidence="1">
    <location>
        <begin position="157"/>
        <end position="191"/>
    </location>
</feature>
<feature type="compositionally biased region" description="Basic and acidic residues" evidence="2">
    <location>
        <begin position="33"/>
        <end position="45"/>
    </location>
</feature>
<dbReference type="Proteomes" id="UP000265520">
    <property type="component" value="Unassembled WGS sequence"/>
</dbReference>
<reference evidence="3 4" key="1">
    <citation type="journal article" date="2018" name="Front. Plant Sci.">
        <title>Red Clover (Trifolium pratense) and Zigzag Clover (T. medium) - A Picture of Genomic Similarities and Differences.</title>
        <authorList>
            <person name="Dluhosova J."/>
            <person name="Istvanek J."/>
            <person name="Nedelnik J."/>
            <person name="Repkova J."/>
        </authorList>
    </citation>
    <scope>NUCLEOTIDE SEQUENCE [LARGE SCALE GENOMIC DNA]</scope>
    <source>
        <strain evidence="4">cv. 10/8</strain>
        <tissue evidence="3">Leaf</tissue>
    </source>
</reference>
<proteinExistence type="predicted"/>
<gene>
    <name evidence="3" type="ORF">A2U01_0007691</name>
</gene>
<evidence type="ECO:0000256" key="2">
    <source>
        <dbReference type="SAM" id="MobiDB-lite"/>
    </source>
</evidence>
<evidence type="ECO:0000313" key="3">
    <source>
        <dbReference type="EMBL" id="MCH86831.1"/>
    </source>
</evidence>
<feature type="compositionally biased region" description="Basic and acidic residues" evidence="2">
    <location>
        <begin position="1"/>
        <end position="19"/>
    </location>
</feature>
<evidence type="ECO:0000313" key="4">
    <source>
        <dbReference type="Proteomes" id="UP000265520"/>
    </source>
</evidence>
<accession>A0A392MHP1</accession>
<dbReference type="AlphaFoldDB" id="A0A392MHP1"/>
<feature type="compositionally biased region" description="Polar residues" evidence="2">
    <location>
        <begin position="47"/>
        <end position="57"/>
    </location>
</feature>
<keyword evidence="1" id="KW-0175">Coiled coil</keyword>
<organism evidence="3 4">
    <name type="scientific">Trifolium medium</name>
    <dbReference type="NCBI Taxonomy" id="97028"/>
    <lineage>
        <taxon>Eukaryota</taxon>
        <taxon>Viridiplantae</taxon>
        <taxon>Streptophyta</taxon>
        <taxon>Embryophyta</taxon>
        <taxon>Tracheophyta</taxon>
        <taxon>Spermatophyta</taxon>
        <taxon>Magnoliopsida</taxon>
        <taxon>eudicotyledons</taxon>
        <taxon>Gunneridae</taxon>
        <taxon>Pentapetalae</taxon>
        <taxon>rosids</taxon>
        <taxon>fabids</taxon>
        <taxon>Fabales</taxon>
        <taxon>Fabaceae</taxon>
        <taxon>Papilionoideae</taxon>
        <taxon>50 kb inversion clade</taxon>
        <taxon>NPAAA clade</taxon>
        <taxon>Hologalegina</taxon>
        <taxon>IRL clade</taxon>
        <taxon>Trifolieae</taxon>
        <taxon>Trifolium</taxon>
    </lineage>
</organism>
<protein>
    <submittedName>
        <fullName evidence="3">Uncharacterized protein</fullName>
    </submittedName>
</protein>